<dbReference type="SMART" id="SM00860">
    <property type="entry name" value="SMI1_KNR4"/>
    <property type="match status" value="1"/>
</dbReference>
<dbReference type="InterPro" id="IPR018958">
    <property type="entry name" value="Knr4/Smi1-like_dom"/>
</dbReference>
<dbReference type="EMBL" id="FRBT01000005">
    <property type="protein sequence ID" value="SHM36109.1"/>
    <property type="molecule type" value="Genomic_DNA"/>
</dbReference>
<dbReference type="RefSeq" id="WP_068842740.1">
    <property type="nucleotide sequence ID" value="NZ_FRBT01000005.1"/>
</dbReference>
<sequence>MTKLSLSKTDFTINDVSIQFPIDIDNLKKALGECRYTKKQYNHIYTWDELGILAFSKEGIQAEHLMLELVTNQYDYCSQNPFKGQFLFDGNDIFDFCKSNKNQLVKLFKGDKTGALILNGMSIWFDKEDGEITVLDISAYEEKEKQKTEKTPLDPEFAQFETLWQEWISEINKIVETDHDYYNLTDGITLETITKHAVLEDEITIPPALLNFYKVQNVEYDAVTSAFQFLTHNWSYDLIPFADIPEEWNSIQDLQFDEDDLPEQEIDFEKLQTNNYTNPKWIPFATGRNGDYLLYDTDPAEKGKFGQIIELQNESWQRNIVAESLEELLNNEINNLKTGNHQHFDFIISKKGFE</sequence>
<protein>
    <submittedName>
        <fullName evidence="2">Cell wall assembly regulator SMI1</fullName>
    </submittedName>
</protein>
<evidence type="ECO:0000313" key="2">
    <source>
        <dbReference type="EMBL" id="SHM36109.1"/>
    </source>
</evidence>
<dbReference type="Pfam" id="PF24880">
    <property type="entry name" value="DUF7738"/>
    <property type="match status" value="1"/>
</dbReference>
<dbReference type="AlphaFoldDB" id="A0A1M7I653"/>
<reference evidence="3" key="1">
    <citation type="submission" date="2016-11" db="EMBL/GenBank/DDBJ databases">
        <authorList>
            <person name="Varghese N."/>
            <person name="Submissions S."/>
        </authorList>
    </citation>
    <scope>NUCLEOTIDE SEQUENCE [LARGE SCALE GENOMIC DNA]</scope>
    <source>
        <strain evidence="3">DSM 24724</strain>
    </source>
</reference>
<dbReference type="InterPro" id="IPR037883">
    <property type="entry name" value="Knr4/Smi1-like_sf"/>
</dbReference>
<proteinExistence type="predicted"/>
<dbReference type="Gene3D" id="3.40.1580.10">
    <property type="entry name" value="SMI1/KNR4-like"/>
    <property type="match status" value="1"/>
</dbReference>
<name>A0A1M7I653_9FLAO</name>
<dbReference type="Proteomes" id="UP000184028">
    <property type="component" value="Unassembled WGS sequence"/>
</dbReference>
<evidence type="ECO:0000313" key="3">
    <source>
        <dbReference type="Proteomes" id="UP000184028"/>
    </source>
</evidence>
<evidence type="ECO:0000259" key="1">
    <source>
        <dbReference type="SMART" id="SM00860"/>
    </source>
</evidence>
<feature type="domain" description="Knr4/Smi1-like" evidence="1">
    <location>
        <begin position="187"/>
        <end position="331"/>
    </location>
</feature>
<dbReference type="OrthoDB" id="355909at2"/>
<dbReference type="InterPro" id="IPR056640">
    <property type="entry name" value="DUF7738"/>
</dbReference>
<dbReference type="Pfam" id="PF09346">
    <property type="entry name" value="SMI1_KNR4"/>
    <property type="match status" value="1"/>
</dbReference>
<keyword evidence="3" id="KW-1185">Reference proteome</keyword>
<dbReference type="STRING" id="946677.SAMN05444484_105281"/>
<organism evidence="2 3">
    <name type="scientific">Flavobacterium chilense</name>
    <dbReference type="NCBI Taxonomy" id="946677"/>
    <lineage>
        <taxon>Bacteria</taxon>
        <taxon>Pseudomonadati</taxon>
        <taxon>Bacteroidota</taxon>
        <taxon>Flavobacteriia</taxon>
        <taxon>Flavobacteriales</taxon>
        <taxon>Flavobacteriaceae</taxon>
        <taxon>Flavobacterium</taxon>
    </lineage>
</organism>
<accession>A0A1M7I653</accession>
<gene>
    <name evidence="2" type="ORF">SAMN05444484_105281</name>
</gene>
<dbReference type="SUPFAM" id="SSF160631">
    <property type="entry name" value="SMI1/KNR4-like"/>
    <property type="match status" value="1"/>
</dbReference>